<organism evidence="2">
    <name type="scientific">Uncultured Desulfatiglans sp</name>
    <dbReference type="NCBI Taxonomy" id="1748965"/>
    <lineage>
        <taxon>Bacteria</taxon>
        <taxon>Pseudomonadati</taxon>
        <taxon>Thermodesulfobacteriota</taxon>
        <taxon>Desulfobacteria</taxon>
        <taxon>Desulfatiglandales</taxon>
        <taxon>Desulfatiglandaceae</taxon>
        <taxon>Desulfatiglans</taxon>
        <taxon>environmental samples</taxon>
    </lineage>
</organism>
<evidence type="ECO:0000313" key="2">
    <source>
        <dbReference type="EMBL" id="VBB46277.1"/>
    </source>
</evidence>
<proteinExistence type="predicted"/>
<gene>
    <name evidence="2" type="ORF">TRIP_B40195</name>
</gene>
<keyword evidence="1" id="KW-0812">Transmembrane</keyword>
<protein>
    <submittedName>
        <fullName evidence="2">Uncharacterized protein</fullName>
    </submittedName>
</protein>
<dbReference type="EMBL" id="UPXX01000031">
    <property type="protein sequence ID" value="VBB46277.1"/>
    <property type="molecule type" value="Genomic_DNA"/>
</dbReference>
<accession>A0A653AE34</accession>
<dbReference type="AlphaFoldDB" id="A0A653AE34"/>
<keyword evidence="1" id="KW-1133">Transmembrane helix</keyword>
<keyword evidence="1" id="KW-0472">Membrane</keyword>
<evidence type="ECO:0000256" key="1">
    <source>
        <dbReference type="SAM" id="Phobius"/>
    </source>
</evidence>
<name>A0A653AE34_UNCDX</name>
<sequence length="95" mass="11211">MLTIYTNKYETVIIMIAKLLHQIFTIYYVVPSKYFFFIFTFKTVQFQTRELFEIVNRAPVDSMDAKRSLSLHNRPLVYRNTQASPPVSELNVLSL</sequence>
<reference evidence="2" key="1">
    <citation type="submission" date="2018-07" db="EMBL/GenBank/DDBJ databases">
        <authorList>
            <consortium name="Genoscope - CEA"/>
            <person name="William W."/>
        </authorList>
    </citation>
    <scope>NUCLEOTIDE SEQUENCE</scope>
    <source>
        <strain evidence="2">IK1</strain>
    </source>
</reference>
<feature type="transmembrane region" description="Helical" evidence="1">
    <location>
        <begin position="12"/>
        <end position="30"/>
    </location>
</feature>